<dbReference type="InterPro" id="IPR054028">
    <property type="entry name" value="TarS/TarP_linker"/>
</dbReference>
<gene>
    <name evidence="4" type="ORF">SNA_05205</name>
</gene>
<protein>
    <submittedName>
        <fullName evidence="4">Glycosyl transferase</fullName>
    </submittedName>
</protein>
<dbReference type="AlphaFoldDB" id="A0A0D7CRJ1"/>
<keyword evidence="5" id="KW-1185">Reference proteome</keyword>
<evidence type="ECO:0000259" key="2">
    <source>
        <dbReference type="Pfam" id="PF00535"/>
    </source>
</evidence>
<feature type="region of interest" description="Disordered" evidence="1">
    <location>
        <begin position="1"/>
        <end position="20"/>
    </location>
</feature>
<evidence type="ECO:0000313" key="5">
    <source>
        <dbReference type="Proteomes" id="UP000032458"/>
    </source>
</evidence>
<dbReference type="CDD" id="cd00761">
    <property type="entry name" value="Glyco_tranf_GTA_type"/>
    <property type="match status" value="1"/>
</dbReference>
<feature type="compositionally biased region" description="Low complexity" evidence="1">
    <location>
        <begin position="8"/>
        <end position="20"/>
    </location>
</feature>
<dbReference type="Gene3D" id="3.90.550.10">
    <property type="entry name" value="Spore Coat Polysaccharide Biosynthesis Protein SpsA, Chain A"/>
    <property type="match status" value="1"/>
</dbReference>
<name>A0A0D7CRJ1_9ACTN</name>
<proteinExistence type="predicted"/>
<dbReference type="PANTHER" id="PTHR43685:SF2">
    <property type="entry name" value="GLYCOSYLTRANSFERASE 2-LIKE DOMAIN-CONTAINING PROTEIN"/>
    <property type="match status" value="1"/>
</dbReference>
<dbReference type="PATRIC" id="fig|1240678.4.peg.1101"/>
<evidence type="ECO:0000313" key="4">
    <source>
        <dbReference type="EMBL" id="KIZ18676.1"/>
    </source>
</evidence>
<comment type="caution">
    <text evidence="4">The sequence shown here is derived from an EMBL/GenBank/DDBJ whole genome shotgun (WGS) entry which is preliminary data.</text>
</comment>
<dbReference type="SUPFAM" id="SSF53448">
    <property type="entry name" value="Nucleotide-diphospho-sugar transferases"/>
    <property type="match status" value="1"/>
</dbReference>
<evidence type="ECO:0000256" key="1">
    <source>
        <dbReference type="SAM" id="MobiDB-lite"/>
    </source>
</evidence>
<dbReference type="PANTHER" id="PTHR43685">
    <property type="entry name" value="GLYCOSYLTRANSFERASE"/>
    <property type="match status" value="1"/>
</dbReference>
<feature type="domain" description="TarS/TarP linker" evidence="3">
    <location>
        <begin position="242"/>
        <end position="337"/>
    </location>
</feature>
<sequence>MIPPGSQRPRGPGTTNGGRMAVPTVTVVVPVHNTRRYLGRSLGSVFAQTLAQDRIEVIAVDDGSTDGSGAWLAEAARGHPNLTVVSGLPSGGAGRPRNIGLARATGDYVFFLDSDDRLGPEALARLTHMAHTCRSDIVYGRIVGADGRAAPVDLRLTSPRVSLFDSPVYWSLAAYKLFRRSFLDRHRLRFVEGRLLAEDLPFGIAALLHAEVVSVLADYDCYYLHGRDDDSNATRQDIDWPEYLAYIATVLAEVAAAVPPGPDRDKLMTRHFHGEILMPFAAPYLARDRAGRRAMADAARPLVARYLTDRIMAALPPGLRLRAHCLRAGLDDELTAVVRADTQHSPGPPHVDPDGRVYAAYPHFRDPDHPLPDACYDLSTRLALRQRLTGHHWREGLLHLHGTAELPGLAAHRVDLVLRGRGGEHRLPARHHGGIWHATLDPATALDGAPLTDGIWGLKIALTAYGAAGASGSALRRAAWLCPETEDPAALAPRLLARGPAEPAVGALFLSHPHGHLHLDLDTRGARRPLGADVHGKATRTTLTAHLTLPGCPVDAELQLILCDERGVIALPTKVQRRSHDRFTLRARLRGGPPGHRRAAVRLTVGTLRLRLPVAEGEAGGALTVTIPRSLLPYRGPL</sequence>
<dbReference type="EMBL" id="JRKI01000008">
    <property type="protein sequence ID" value="KIZ18676.1"/>
    <property type="molecule type" value="Genomic_DNA"/>
</dbReference>
<dbReference type="InterPro" id="IPR001173">
    <property type="entry name" value="Glyco_trans_2-like"/>
</dbReference>
<accession>A0A0D7CRJ1</accession>
<dbReference type="Proteomes" id="UP000032458">
    <property type="component" value="Unassembled WGS sequence"/>
</dbReference>
<dbReference type="Pfam" id="PF00535">
    <property type="entry name" value="Glycos_transf_2"/>
    <property type="match status" value="1"/>
</dbReference>
<organism evidence="4 5">
    <name type="scientific">Streptomyces natalensis ATCC 27448</name>
    <dbReference type="NCBI Taxonomy" id="1240678"/>
    <lineage>
        <taxon>Bacteria</taxon>
        <taxon>Bacillati</taxon>
        <taxon>Actinomycetota</taxon>
        <taxon>Actinomycetes</taxon>
        <taxon>Kitasatosporales</taxon>
        <taxon>Streptomycetaceae</taxon>
        <taxon>Streptomyces</taxon>
    </lineage>
</organism>
<evidence type="ECO:0000259" key="3">
    <source>
        <dbReference type="Pfam" id="PF22181"/>
    </source>
</evidence>
<dbReference type="InterPro" id="IPR050834">
    <property type="entry name" value="Glycosyltransf_2"/>
</dbReference>
<dbReference type="InterPro" id="IPR029044">
    <property type="entry name" value="Nucleotide-diphossugar_trans"/>
</dbReference>
<feature type="domain" description="Glycosyltransferase 2-like" evidence="2">
    <location>
        <begin position="26"/>
        <end position="148"/>
    </location>
</feature>
<dbReference type="Pfam" id="PF22181">
    <property type="entry name" value="TarS_linker"/>
    <property type="match status" value="1"/>
</dbReference>
<reference evidence="4 5" key="1">
    <citation type="submission" date="2014-09" db="EMBL/GenBank/DDBJ databases">
        <title>Draft genome sequence of Streptomyces natalensis ATCC 27448, producer of the antifungal pimaricin.</title>
        <authorList>
            <person name="Mendes M.V."/>
            <person name="Beites T."/>
            <person name="Pires S."/>
            <person name="Santos C.L."/>
            <person name="Moradas-Ferreira P."/>
        </authorList>
    </citation>
    <scope>NUCLEOTIDE SEQUENCE [LARGE SCALE GENOMIC DNA]</scope>
    <source>
        <strain evidence="4 5">ATCC 27448</strain>
    </source>
</reference>
<keyword evidence="4" id="KW-0808">Transferase</keyword>
<dbReference type="GO" id="GO:0016740">
    <property type="term" value="F:transferase activity"/>
    <property type="evidence" value="ECO:0007669"/>
    <property type="project" value="UniProtKB-KW"/>
</dbReference>